<dbReference type="Proteomes" id="UP000753724">
    <property type="component" value="Unassembled WGS sequence"/>
</dbReference>
<keyword evidence="2" id="KW-1185">Reference proteome</keyword>
<comment type="caution">
    <text evidence="1">The sequence shown here is derived from an EMBL/GenBank/DDBJ whole genome shotgun (WGS) entry which is preliminary data.</text>
</comment>
<protein>
    <submittedName>
        <fullName evidence="1">Uncharacterized protein</fullName>
    </submittedName>
</protein>
<dbReference type="RefSeq" id="WP_161716472.1">
    <property type="nucleotide sequence ID" value="NZ_JAAAPO010000001.1"/>
</dbReference>
<sequence length="151" mass="16616">MSYRAGNLQSALTYCVEFACEMLRQAGEFYPFGAVVARDGEVNALAGWDGDEHSRAADLYQMLIDELSDNAGQGEIAGAAIAVNVNMPGNLAAKWPDGIRVRLESAGNAQLVYVPYRLEPEIWWRRLMGNPRKVVMADPIVLNAQPEVFVN</sequence>
<accession>A0ABW9X9I1</accession>
<evidence type="ECO:0000313" key="1">
    <source>
        <dbReference type="EMBL" id="NBC35187.1"/>
    </source>
</evidence>
<proteinExistence type="predicted"/>
<gene>
    <name evidence="1" type="ORF">GTZ99_01280</name>
</gene>
<dbReference type="EMBL" id="JAAAPO010000001">
    <property type="protein sequence ID" value="NBC35187.1"/>
    <property type="molecule type" value="Genomic_DNA"/>
</dbReference>
<organism evidence="1 2">
    <name type="scientific">Novosphingobium ovatum</name>
    <dbReference type="NCBI Taxonomy" id="1908523"/>
    <lineage>
        <taxon>Bacteria</taxon>
        <taxon>Pseudomonadati</taxon>
        <taxon>Pseudomonadota</taxon>
        <taxon>Alphaproteobacteria</taxon>
        <taxon>Sphingomonadales</taxon>
        <taxon>Sphingomonadaceae</taxon>
        <taxon>Novosphingobium</taxon>
    </lineage>
</organism>
<reference evidence="2" key="1">
    <citation type="submission" date="2020-01" db="EMBL/GenBank/DDBJ databases">
        <title>Sphingomonas sp. strain CSW-10.</title>
        <authorList>
            <person name="Chen W.-M."/>
        </authorList>
    </citation>
    <scope>NUCLEOTIDE SEQUENCE [LARGE SCALE GENOMIC DNA]</scope>
    <source>
        <strain evidence="2">FSY-8</strain>
    </source>
</reference>
<evidence type="ECO:0000313" key="2">
    <source>
        <dbReference type="Proteomes" id="UP000753724"/>
    </source>
</evidence>
<name>A0ABW9X9I1_9SPHN</name>